<gene>
    <name evidence="6" type="ORF">ZEAMMB73_Zm00001d011165</name>
</gene>
<sequence>MGGGAEDGGGVTVYGRKEIMMGEQCQSMDFSGVGVPIYLEGTKAMEEAKIKNIESLDGWMKLRELLDKNDFWSQHNLTVPEGSFCNLNLRFKVGLPPEAVYNIIIEAGNKGLWMLDILKKLLMAPNIATKVVRTLVASGLLKEVSDVRHRSRKIFMATDFQSFAEITGGTWYHDGRLDTDAVSTARRCCQAQVERLGAATAQMIHHDILKEDPRAGYTIDKVKDIIKTMVLEEVKSTGTRDFSAVMAGTMCYRLVTGAPQGGMMEGIHCGICPRTHECSPEGIISPSTCVYYKKWLQMDF</sequence>
<keyword evidence="4" id="KW-0804">Transcription</keyword>
<dbReference type="EMBL" id="CM000784">
    <property type="protein sequence ID" value="AQK96061.1"/>
    <property type="molecule type" value="Genomic_DNA"/>
</dbReference>
<comment type="subcellular location">
    <subcellularLocation>
        <location evidence="1">Nucleus</location>
    </subcellularLocation>
</comment>
<evidence type="ECO:0000256" key="2">
    <source>
        <dbReference type="ARBA" id="ARBA00011038"/>
    </source>
</evidence>
<reference evidence="6" key="1">
    <citation type="submission" date="2015-12" db="EMBL/GenBank/DDBJ databases">
        <title>Update maize B73 reference genome by single molecule sequencing technologies.</title>
        <authorList>
            <consortium name="Maize Genome Sequencing Project"/>
            <person name="Ware D."/>
        </authorList>
    </citation>
    <scope>NUCLEOTIDE SEQUENCE</scope>
    <source>
        <tissue evidence="6">Seedling</tissue>
    </source>
</reference>
<evidence type="ECO:0000313" key="6">
    <source>
        <dbReference type="EMBL" id="AQK96061.1"/>
    </source>
</evidence>
<dbReference type="Pfam" id="PF05158">
    <property type="entry name" value="RNA_pol_Rpc34"/>
    <property type="match status" value="1"/>
</dbReference>
<dbReference type="STRING" id="4577.A0A1D6FXI6"/>
<dbReference type="InParanoid" id="A0A1D6FXI6"/>
<keyword evidence="3" id="KW-0240">DNA-directed RNA polymerase</keyword>
<name>A0A1D6FXI6_MAIZE</name>
<dbReference type="GO" id="GO:0005666">
    <property type="term" value="C:RNA polymerase III complex"/>
    <property type="evidence" value="ECO:0007669"/>
    <property type="project" value="InterPro"/>
</dbReference>
<evidence type="ECO:0000256" key="5">
    <source>
        <dbReference type="ARBA" id="ARBA00023242"/>
    </source>
</evidence>
<evidence type="ECO:0000256" key="3">
    <source>
        <dbReference type="ARBA" id="ARBA00022478"/>
    </source>
</evidence>
<protein>
    <submittedName>
        <fullName evidence="6">DNA binding</fullName>
    </submittedName>
</protein>
<evidence type="ECO:0000256" key="4">
    <source>
        <dbReference type="ARBA" id="ARBA00023163"/>
    </source>
</evidence>
<dbReference type="eggNOG" id="KOG3233">
    <property type="taxonomic scope" value="Eukaryota"/>
</dbReference>
<dbReference type="ExpressionAtlas" id="A0A1D6FXI6">
    <property type="expression patterns" value="baseline and differential"/>
</dbReference>
<proteinExistence type="inferred from homology"/>
<dbReference type="AlphaFoldDB" id="A0A1D6FXI6"/>
<dbReference type="GO" id="GO:0006383">
    <property type="term" value="P:transcription by RNA polymerase III"/>
    <property type="evidence" value="ECO:0007669"/>
    <property type="project" value="InterPro"/>
</dbReference>
<organism evidence="6">
    <name type="scientific">Zea mays</name>
    <name type="common">Maize</name>
    <dbReference type="NCBI Taxonomy" id="4577"/>
    <lineage>
        <taxon>Eukaryota</taxon>
        <taxon>Viridiplantae</taxon>
        <taxon>Streptophyta</taxon>
        <taxon>Embryophyta</taxon>
        <taxon>Tracheophyta</taxon>
        <taxon>Spermatophyta</taxon>
        <taxon>Magnoliopsida</taxon>
        <taxon>Liliopsida</taxon>
        <taxon>Poales</taxon>
        <taxon>Poaceae</taxon>
        <taxon>PACMAD clade</taxon>
        <taxon>Panicoideae</taxon>
        <taxon>Andropogonodae</taxon>
        <taxon>Andropogoneae</taxon>
        <taxon>Tripsacinae</taxon>
        <taxon>Zea</taxon>
    </lineage>
</organism>
<dbReference type="InterPro" id="IPR007832">
    <property type="entry name" value="RNA_pol_Rpc34"/>
</dbReference>
<dbReference type="Gene3D" id="1.10.10.10">
    <property type="entry name" value="Winged helix-like DNA-binding domain superfamily/Winged helix DNA-binding domain"/>
    <property type="match status" value="1"/>
</dbReference>
<comment type="similarity">
    <text evidence="2">Belongs to the eukaryotic RPC34/RPC39 RNA polymerase subunit family.</text>
</comment>
<accession>A0A1D6FXI6</accession>
<dbReference type="InterPro" id="IPR036388">
    <property type="entry name" value="WH-like_DNA-bd_sf"/>
</dbReference>
<dbReference type="FunCoup" id="A0A1D6FXI6">
    <property type="interactions" value="2963"/>
</dbReference>
<dbReference type="SMR" id="A0A1D6FXI6"/>
<dbReference type="InterPro" id="IPR036390">
    <property type="entry name" value="WH_DNA-bd_sf"/>
</dbReference>
<dbReference type="SUPFAM" id="SSF46785">
    <property type="entry name" value="Winged helix' DNA-binding domain"/>
    <property type="match status" value="1"/>
</dbReference>
<dbReference type="OMA" id="QGCTIRD"/>
<dbReference type="PANTHER" id="PTHR12780">
    <property type="entry name" value="RNA POLYMERASE III DNA DIRECTED , 39KD SUBUNIT-RELATED"/>
    <property type="match status" value="1"/>
</dbReference>
<evidence type="ECO:0000256" key="1">
    <source>
        <dbReference type="ARBA" id="ARBA00004123"/>
    </source>
</evidence>
<keyword evidence="5" id="KW-0539">Nucleus</keyword>
<dbReference type="PaxDb" id="4577-GRMZM2G029833_P02"/>
<dbReference type="InterPro" id="IPR016049">
    <property type="entry name" value="RNA_pol_Rpc34-like"/>
</dbReference>